<sequence length="42" mass="4600">MVLLNVVASLSGFACWHGECKRGVGEVALCSFVDSKKMREIE</sequence>
<reference evidence="1" key="1">
    <citation type="submission" date="2016-10" db="EMBL/GenBank/DDBJ databases">
        <authorList>
            <person name="de Groot N.N."/>
        </authorList>
    </citation>
    <scope>NUCLEOTIDE SEQUENCE</scope>
</reference>
<name>A0A1W1E6V9_9ZZZZ</name>
<accession>A0A1W1E6V9</accession>
<proteinExistence type="predicted"/>
<organism evidence="1">
    <name type="scientific">hydrothermal vent metagenome</name>
    <dbReference type="NCBI Taxonomy" id="652676"/>
    <lineage>
        <taxon>unclassified sequences</taxon>
        <taxon>metagenomes</taxon>
        <taxon>ecological metagenomes</taxon>
    </lineage>
</organism>
<gene>
    <name evidence="1" type="ORF">MNB_SUP05-SYMBIONT-7-360</name>
</gene>
<protein>
    <submittedName>
        <fullName evidence="1">Uncharacterized protein</fullName>
    </submittedName>
</protein>
<dbReference type="AlphaFoldDB" id="A0A1W1E6V9"/>
<evidence type="ECO:0000313" key="1">
    <source>
        <dbReference type="EMBL" id="SFV89486.1"/>
    </source>
</evidence>
<dbReference type="EMBL" id="FPIA01000160">
    <property type="protein sequence ID" value="SFV89486.1"/>
    <property type="molecule type" value="Genomic_DNA"/>
</dbReference>